<evidence type="ECO:0000313" key="1">
    <source>
        <dbReference type="EMBL" id="WOX21233.1"/>
    </source>
</evidence>
<sequence>MFSSPTGAVVAVSIAVAFTACFAVACITARSIAKAALTDTSSADRPQILKQLVAVVRALFSFFLRRR</sequence>
<gene>
    <name evidence="1" type="ORF">R2D22_07475</name>
</gene>
<keyword evidence="2" id="KW-1185">Reference proteome</keyword>
<dbReference type="Proteomes" id="UP001301731">
    <property type="component" value="Chromosome"/>
</dbReference>
<name>A0ABZ0LP16_9ACTN</name>
<protein>
    <recommendedName>
        <fullName evidence="3">Secreted protein</fullName>
    </recommendedName>
</protein>
<evidence type="ECO:0008006" key="3">
    <source>
        <dbReference type="Google" id="ProtNLM"/>
    </source>
</evidence>
<reference evidence="1 2" key="1">
    <citation type="submission" date="2023-10" db="EMBL/GenBank/DDBJ databases">
        <title>The genome sequence of Streptomyces sp. HUAS YS2.</title>
        <authorList>
            <person name="Mo P."/>
        </authorList>
    </citation>
    <scope>NUCLEOTIDE SEQUENCE [LARGE SCALE GENOMIC DNA]</scope>
    <source>
        <strain evidence="1 2">HUAS YS2</strain>
    </source>
</reference>
<dbReference type="EMBL" id="CP137573">
    <property type="protein sequence ID" value="WOX21233.1"/>
    <property type="molecule type" value="Genomic_DNA"/>
</dbReference>
<accession>A0ABZ0LP16</accession>
<organism evidence="1 2">
    <name type="scientific">Streptomyces solicathayae</name>
    <dbReference type="NCBI Taxonomy" id="3081768"/>
    <lineage>
        <taxon>Bacteria</taxon>
        <taxon>Bacillati</taxon>
        <taxon>Actinomycetota</taxon>
        <taxon>Actinomycetes</taxon>
        <taxon>Kitasatosporales</taxon>
        <taxon>Streptomycetaceae</taxon>
        <taxon>Streptomyces</taxon>
    </lineage>
</organism>
<evidence type="ECO:0000313" key="2">
    <source>
        <dbReference type="Proteomes" id="UP001301731"/>
    </source>
</evidence>
<dbReference type="RefSeq" id="WP_318102085.1">
    <property type="nucleotide sequence ID" value="NZ_CP137573.1"/>
</dbReference>
<proteinExistence type="predicted"/>